<comment type="catalytic activity">
    <reaction evidence="12">
        <text>iodide(out) + 2 Na(+)(out) = iodide(in) + 2 Na(+)(in)</text>
        <dbReference type="Rhea" id="RHEA:71207"/>
        <dbReference type="ChEBI" id="CHEBI:16382"/>
        <dbReference type="ChEBI" id="CHEBI:29101"/>
    </reaction>
</comment>
<feature type="transmembrane region" description="Helical" evidence="15">
    <location>
        <begin position="12"/>
        <end position="30"/>
    </location>
</feature>
<dbReference type="InterPro" id="IPR038377">
    <property type="entry name" value="Na/Glc_symporter_sf"/>
</dbReference>
<feature type="transmembrane region" description="Helical" evidence="15">
    <location>
        <begin position="238"/>
        <end position="258"/>
    </location>
</feature>
<reference evidence="16" key="1">
    <citation type="submission" date="2020-06" db="EMBL/GenBank/DDBJ databases">
        <title>Draft genome of Bugula neritina, a colonial animal packing powerful symbionts and potential medicines.</title>
        <authorList>
            <person name="Rayko M."/>
        </authorList>
    </citation>
    <scope>NUCLEOTIDE SEQUENCE [LARGE SCALE GENOMIC DNA]</scope>
    <source>
        <strain evidence="16">Kwan_BN1</strain>
    </source>
</reference>
<keyword evidence="5 15" id="KW-0812">Transmembrane</keyword>
<evidence type="ECO:0000313" key="17">
    <source>
        <dbReference type="Proteomes" id="UP000593567"/>
    </source>
</evidence>
<evidence type="ECO:0000256" key="10">
    <source>
        <dbReference type="ARBA" id="ARBA00023180"/>
    </source>
</evidence>
<evidence type="ECO:0000256" key="3">
    <source>
        <dbReference type="ARBA" id="ARBA00022448"/>
    </source>
</evidence>
<feature type="transmembrane region" description="Helical" evidence="15">
    <location>
        <begin position="156"/>
        <end position="175"/>
    </location>
</feature>
<dbReference type="AlphaFoldDB" id="A0A7J7JNV2"/>
<organism evidence="16 17">
    <name type="scientific">Bugula neritina</name>
    <name type="common">Brown bryozoan</name>
    <name type="synonym">Sertularia neritina</name>
    <dbReference type="NCBI Taxonomy" id="10212"/>
    <lineage>
        <taxon>Eukaryota</taxon>
        <taxon>Metazoa</taxon>
        <taxon>Spiralia</taxon>
        <taxon>Lophotrochozoa</taxon>
        <taxon>Bryozoa</taxon>
        <taxon>Gymnolaemata</taxon>
        <taxon>Cheilostomatida</taxon>
        <taxon>Flustrina</taxon>
        <taxon>Buguloidea</taxon>
        <taxon>Bugulidae</taxon>
        <taxon>Bugula</taxon>
    </lineage>
</organism>
<dbReference type="GO" id="GO:0005886">
    <property type="term" value="C:plasma membrane"/>
    <property type="evidence" value="ECO:0007669"/>
    <property type="project" value="UniProtKB-SubCell"/>
</dbReference>
<comment type="subcellular location">
    <subcellularLocation>
        <location evidence="1">Cell membrane</location>
        <topology evidence="1">Multi-pass membrane protein</topology>
    </subcellularLocation>
</comment>
<dbReference type="GO" id="GO:0098660">
    <property type="term" value="P:inorganic ion transmembrane transport"/>
    <property type="evidence" value="ECO:0007669"/>
    <property type="project" value="UniProtKB-ARBA"/>
</dbReference>
<name>A0A7J7JNV2_BUGNE</name>
<sequence length="628" mass="68098">MEPIYFSWPDYLVVGIVLAVSAGIGFYYAFTGGKQKTTKEYLLADGGMHWFPVTCSLIASFVSSLTLLGMPGEIYTFGTVIMYSFLFKPIGVVIGTTLFLPVLGKIGGLSLYKYVRERFGIVLQMLMLVTGTFQTMVFSSLIMYGPALSISAVTGINIWISVASVAAVTMVYTVLGGLKAVLWTDTLQLIIMIGGIFIVLTYGIIDGGGMTEIWEANKLSGRLDFLEPYKFMSFDPRVRHSLLGLACHGTMVYTFLYGCTQTTFQRYMALKKDGKSLPLTFSITSFVAVMFGALSALIGLIIFAKNKHCDPLANRDLFSKDQLYPHYVMRLMGHLPGLPGFILSAIFSASLSSLSSMMSSTAAVFLQEFIKPCFPKMTDKTATVVSKFVSLALGGVMVLLTFFAKNVGVGLFTTALAIGGALGSTSASVFVSGIFLPIVNQKGAIIGFIAGSASMLLLLLLVAYSIFLGFGGLINRPYVYRYPVSTAGCNVTDVNLLNNLTSPVYDPSTWDPQSHYRTGIKTMFDFSYTWVGPSGILVSSIISIIFSYVFAKKDDPRIPKRLLSPHLLNRCCLLPKSWRDRIDFGDSDIKLGADTTSGSADTTSGSGGSHDESSLSTDNSNKLTSTHL</sequence>
<feature type="transmembrane region" description="Helical" evidence="15">
    <location>
        <begin position="279"/>
        <end position="304"/>
    </location>
</feature>
<evidence type="ECO:0000256" key="5">
    <source>
        <dbReference type="ARBA" id="ARBA00022692"/>
    </source>
</evidence>
<keyword evidence="3" id="KW-0813">Transport</keyword>
<dbReference type="InterPro" id="IPR018212">
    <property type="entry name" value="Na/solute_symporter_CS"/>
</dbReference>
<dbReference type="OrthoDB" id="6500544at2759"/>
<feature type="transmembrane region" description="Helical" evidence="15">
    <location>
        <begin position="341"/>
        <end position="365"/>
    </location>
</feature>
<evidence type="ECO:0000256" key="11">
    <source>
        <dbReference type="ARBA" id="ARBA00023201"/>
    </source>
</evidence>
<comment type="similarity">
    <text evidence="2 13">Belongs to the sodium:solute symporter (SSF) (TC 2.A.21) family.</text>
</comment>
<evidence type="ECO:0000256" key="8">
    <source>
        <dbReference type="ARBA" id="ARBA00023065"/>
    </source>
</evidence>
<dbReference type="GO" id="GO:0015293">
    <property type="term" value="F:symporter activity"/>
    <property type="evidence" value="ECO:0007669"/>
    <property type="project" value="TreeGrafter"/>
</dbReference>
<evidence type="ECO:0000256" key="13">
    <source>
        <dbReference type="RuleBase" id="RU362091"/>
    </source>
</evidence>
<keyword evidence="7" id="KW-0915">Sodium</keyword>
<dbReference type="Pfam" id="PF00474">
    <property type="entry name" value="SSF"/>
    <property type="match status" value="1"/>
</dbReference>
<feature type="transmembrane region" description="Helical" evidence="15">
    <location>
        <begin position="410"/>
        <end position="436"/>
    </location>
</feature>
<keyword evidence="11" id="KW-0739">Sodium transport</keyword>
<dbReference type="PROSITE" id="PS50283">
    <property type="entry name" value="NA_SOLUT_SYMP_3"/>
    <property type="match status" value="1"/>
</dbReference>
<dbReference type="Gene3D" id="1.20.1730.10">
    <property type="entry name" value="Sodium/glucose cotransporter"/>
    <property type="match status" value="1"/>
</dbReference>
<evidence type="ECO:0000256" key="4">
    <source>
        <dbReference type="ARBA" id="ARBA00022475"/>
    </source>
</evidence>
<feature type="transmembrane region" description="Helical" evidence="15">
    <location>
        <begin position="121"/>
        <end position="144"/>
    </location>
</feature>
<protein>
    <recommendedName>
        <fullName evidence="18">SLC5A6</fullName>
    </recommendedName>
</protein>
<keyword evidence="8" id="KW-0406">Ion transport</keyword>
<proteinExistence type="inferred from homology"/>
<accession>A0A7J7JNV2</accession>
<feature type="region of interest" description="Disordered" evidence="14">
    <location>
        <begin position="595"/>
        <end position="628"/>
    </location>
</feature>
<keyword evidence="9 15" id="KW-0472">Membrane</keyword>
<dbReference type="NCBIfam" id="TIGR00813">
    <property type="entry name" value="sss"/>
    <property type="match status" value="1"/>
</dbReference>
<dbReference type="GO" id="GO:0006814">
    <property type="term" value="P:sodium ion transport"/>
    <property type="evidence" value="ECO:0007669"/>
    <property type="project" value="UniProtKB-KW"/>
</dbReference>
<evidence type="ECO:0000256" key="15">
    <source>
        <dbReference type="SAM" id="Phobius"/>
    </source>
</evidence>
<dbReference type="PROSITE" id="PS00456">
    <property type="entry name" value="NA_SOLUT_SYMP_1"/>
    <property type="match status" value="1"/>
</dbReference>
<evidence type="ECO:0000256" key="6">
    <source>
        <dbReference type="ARBA" id="ARBA00022989"/>
    </source>
</evidence>
<keyword evidence="10" id="KW-0325">Glycoprotein</keyword>
<dbReference type="InterPro" id="IPR051163">
    <property type="entry name" value="Sodium:Solute_Symporter_SSF"/>
</dbReference>
<keyword evidence="4" id="KW-1003">Cell membrane</keyword>
<feature type="transmembrane region" description="Helical" evidence="15">
    <location>
        <begin position="448"/>
        <end position="474"/>
    </location>
</feature>
<dbReference type="GO" id="GO:0015075">
    <property type="term" value="F:monoatomic ion transmembrane transporter activity"/>
    <property type="evidence" value="ECO:0007669"/>
    <property type="project" value="UniProtKB-ARBA"/>
</dbReference>
<dbReference type="PANTHER" id="PTHR42985">
    <property type="entry name" value="SODIUM-COUPLED MONOCARBOXYLATE TRANSPORTER"/>
    <property type="match status" value="1"/>
</dbReference>
<evidence type="ECO:0000256" key="12">
    <source>
        <dbReference type="ARBA" id="ARBA00036099"/>
    </source>
</evidence>
<dbReference type="PANTHER" id="PTHR42985:SF40">
    <property type="entry name" value="LD47995P-RELATED"/>
    <property type="match status" value="1"/>
</dbReference>
<feature type="transmembrane region" description="Helical" evidence="15">
    <location>
        <begin position="187"/>
        <end position="205"/>
    </location>
</feature>
<evidence type="ECO:0000256" key="2">
    <source>
        <dbReference type="ARBA" id="ARBA00006434"/>
    </source>
</evidence>
<feature type="transmembrane region" description="Helical" evidence="15">
    <location>
        <begin position="530"/>
        <end position="551"/>
    </location>
</feature>
<evidence type="ECO:0000256" key="14">
    <source>
        <dbReference type="SAM" id="MobiDB-lite"/>
    </source>
</evidence>
<keyword evidence="6 15" id="KW-1133">Transmembrane helix</keyword>
<feature type="transmembrane region" description="Helical" evidence="15">
    <location>
        <begin position="385"/>
        <end position="404"/>
    </location>
</feature>
<dbReference type="Proteomes" id="UP000593567">
    <property type="component" value="Unassembled WGS sequence"/>
</dbReference>
<evidence type="ECO:0000256" key="9">
    <source>
        <dbReference type="ARBA" id="ARBA00023136"/>
    </source>
</evidence>
<comment type="caution">
    <text evidence="16">The sequence shown here is derived from an EMBL/GenBank/DDBJ whole genome shotgun (WGS) entry which is preliminary data.</text>
</comment>
<dbReference type="EMBL" id="VXIV02002037">
    <property type="protein sequence ID" value="KAF6027715.1"/>
    <property type="molecule type" value="Genomic_DNA"/>
</dbReference>
<evidence type="ECO:0008006" key="18">
    <source>
        <dbReference type="Google" id="ProtNLM"/>
    </source>
</evidence>
<evidence type="ECO:0000256" key="7">
    <source>
        <dbReference type="ARBA" id="ARBA00023053"/>
    </source>
</evidence>
<evidence type="ECO:0000256" key="1">
    <source>
        <dbReference type="ARBA" id="ARBA00004651"/>
    </source>
</evidence>
<feature type="transmembrane region" description="Helical" evidence="15">
    <location>
        <begin position="50"/>
        <end position="68"/>
    </location>
</feature>
<gene>
    <name evidence="16" type="ORF">EB796_013978</name>
</gene>
<evidence type="ECO:0000313" key="16">
    <source>
        <dbReference type="EMBL" id="KAF6027715.1"/>
    </source>
</evidence>
<feature type="compositionally biased region" description="Low complexity" evidence="14">
    <location>
        <begin position="595"/>
        <end position="604"/>
    </location>
</feature>
<keyword evidence="17" id="KW-1185">Reference proteome</keyword>
<feature type="compositionally biased region" description="Polar residues" evidence="14">
    <location>
        <begin position="618"/>
        <end position="628"/>
    </location>
</feature>
<dbReference type="InterPro" id="IPR001734">
    <property type="entry name" value="Na/solute_symporter"/>
</dbReference>